<evidence type="ECO:0000259" key="1">
    <source>
        <dbReference type="PROSITE" id="PS51819"/>
    </source>
</evidence>
<evidence type="ECO:0000313" key="2">
    <source>
        <dbReference type="EMBL" id="MEO1781428.1"/>
    </source>
</evidence>
<dbReference type="PANTHER" id="PTHR36503:SF2">
    <property type="entry name" value="BLR2408 PROTEIN"/>
    <property type="match status" value="1"/>
</dbReference>
<dbReference type="InterPro" id="IPR004360">
    <property type="entry name" value="Glyas_Fos-R_dOase_dom"/>
</dbReference>
<dbReference type="InterPro" id="IPR029068">
    <property type="entry name" value="Glyas_Bleomycin-R_OHBP_Dase"/>
</dbReference>
<dbReference type="Proteomes" id="UP001429357">
    <property type="component" value="Unassembled WGS sequence"/>
</dbReference>
<dbReference type="PROSITE" id="PS51819">
    <property type="entry name" value="VOC"/>
    <property type="match status" value="1"/>
</dbReference>
<dbReference type="SUPFAM" id="SSF54593">
    <property type="entry name" value="Glyoxalase/Bleomycin resistance protein/Dihydroxybiphenyl dioxygenase"/>
    <property type="match status" value="1"/>
</dbReference>
<reference evidence="2" key="1">
    <citation type="submission" date="2016-06" db="EMBL/GenBank/DDBJ databases">
        <authorList>
            <person name="Van Tyne D."/>
        </authorList>
    </citation>
    <scope>NUCLEOTIDE SEQUENCE</scope>
    <source>
        <strain evidence="2">JM9A</strain>
    </source>
</reference>
<dbReference type="PANTHER" id="PTHR36503">
    <property type="entry name" value="BLR2520 PROTEIN"/>
    <property type="match status" value="1"/>
</dbReference>
<gene>
    <name evidence="2" type="ORF">BAU18_001013</name>
</gene>
<comment type="caution">
    <text evidence="2">The sequence shown here is derived from an EMBL/GenBank/DDBJ whole genome shotgun (WGS) entry which is preliminary data.</text>
</comment>
<dbReference type="Pfam" id="PF00903">
    <property type="entry name" value="Glyoxalase"/>
    <property type="match status" value="1"/>
</dbReference>
<reference evidence="2" key="2">
    <citation type="submission" date="2024-02" db="EMBL/GenBank/DDBJ databases">
        <title>The Genome Sequence of Enterococcus diestrammenae JM9A.</title>
        <authorList>
            <person name="Earl A."/>
            <person name="Manson A."/>
            <person name="Gilmore M."/>
            <person name="Sanders J."/>
            <person name="Shea T."/>
            <person name="Howe W."/>
            <person name="Livny J."/>
            <person name="Cuomo C."/>
            <person name="Neafsey D."/>
            <person name="Birren B."/>
        </authorList>
    </citation>
    <scope>NUCLEOTIDE SEQUENCE</scope>
    <source>
        <strain evidence="2">JM9A</strain>
    </source>
</reference>
<dbReference type="RefSeq" id="WP_161868831.1">
    <property type="nucleotide sequence ID" value="NZ_MAEI02000001.1"/>
</dbReference>
<keyword evidence="3" id="KW-1185">Reference proteome</keyword>
<name>A0ABV0F038_9ENTE</name>
<proteinExistence type="predicted"/>
<organism evidence="2 3">
    <name type="scientific">Enterococcus diestrammenae</name>
    <dbReference type="NCBI Taxonomy" id="1155073"/>
    <lineage>
        <taxon>Bacteria</taxon>
        <taxon>Bacillati</taxon>
        <taxon>Bacillota</taxon>
        <taxon>Bacilli</taxon>
        <taxon>Lactobacillales</taxon>
        <taxon>Enterococcaceae</taxon>
        <taxon>Enterococcus</taxon>
    </lineage>
</organism>
<dbReference type="InterPro" id="IPR037523">
    <property type="entry name" value="VOC_core"/>
</dbReference>
<dbReference type="EMBL" id="MAEI02000001">
    <property type="protein sequence ID" value="MEO1781428.1"/>
    <property type="molecule type" value="Genomic_DNA"/>
</dbReference>
<sequence length="132" mass="14831">MVTMVFANFPVTDLARATAFYTALGFKQNHEYSDERASGMVWDEHFWVMLLTRDYYQEFLLDKKVADPKTVSGALVAFSLDTPDAVRAFAKAAADNGGSFYRVDTEIPDEVMVGFEVVDLDGNILEPTWMAQ</sequence>
<feature type="domain" description="VOC" evidence="1">
    <location>
        <begin position="3"/>
        <end position="130"/>
    </location>
</feature>
<protein>
    <recommendedName>
        <fullName evidence="1">VOC domain-containing protein</fullName>
    </recommendedName>
</protein>
<accession>A0ABV0F038</accession>
<dbReference type="Gene3D" id="3.10.180.10">
    <property type="entry name" value="2,3-Dihydroxybiphenyl 1,2-Dioxygenase, domain 1"/>
    <property type="match status" value="1"/>
</dbReference>
<evidence type="ECO:0000313" key="3">
    <source>
        <dbReference type="Proteomes" id="UP001429357"/>
    </source>
</evidence>